<protein>
    <submittedName>
        <fullName evidence="1">Uncharacterized protein</fullName>
    </submittedName>
</protein>
<dbReference type="EMBL" id="CADCUR010000110">
    <property type="protein sequence ID" value="CAA9397051.1"/>
    <property type="molecule type" value="Genomic_DNA"/>
</dbReference>
<proteinExistence type="predicted"/>
<gene>
    <name evidence="1" type="ORF">AVDCRST_MAG74-1363</name>
</gene>
<sequence length="47" mass="5400">MNGAWLEASQEEIIELFLDIAASRVSREEVESKFAAWIIFIKEDDAK</sequence>
<name>A0A6J4NZU3_9BACT</name>
<evidence type="ECO:0000313" key="1">
    <source>
        <dbReference type="EMBL" id="CAA9397051.1"/>
    </source>
</evidence>
<organism evidence="1">
    <name type="scientific">uncultured Pyrinomonadaceae bacterium</name>
    <dbReference type="NCBI Taxonomy" id="2283094"/>
    <lineage>
        <taxon>Bacteria</taxon>
        <taxon>Pseudomonadati</taxon>
        <taxon>Acidobacteriota</taxon>
        <taxon>Blastocatellia</taxon>
        <taxon>Blastocatellales</taxon>
        <taxon>Pyrinomonadaceae</taxon>
        <taxon>environmental samples</taxon>
    </lineage>
</organism>
<dbReference type="AlphaFoldDB" id="A0A6J4NZU3"/>
<accession>A0A6J4NZU3</accession>
<reference evidence="1" key="1">
    <citation type="submission" date="2020-02" db="EMBL/GenBank/DDBJ databases">
        <authorList>
            <person name="Meier V. D."/>
        </authorList>
    </citation>
    <scope>NUCLEOTIDE SEQUENCE</scope>
    <source>
        <strain evidence="1">AVDCRST_MAG74</strain>
    </source>
</reference>